<name>A0A6M3YNQ4_9CAUD</name>
<dbReference type="GeneID" id="62681190"/>
<organism evidence="2 3">
    <name type="scientific">Cronobacter phage JC01</name>
    <dbReference type="NCBI Taxonomy" id="2729575"/>
    <lineage>
        <taxon>Viruses</taxon>
        <taxon>Duplodnaviria</taxon>
        <taxon>Heunggongvirae</taxon>
        <taxon>Uroviricota</taxon>
        <taxon>Caudoviricetes</taxon>
        <taxon>Casjensviridae</taxon>
        <taxon>Jacunavirus</taxon>
        <taxon>Jacunavirus JC01</taxon>
    </lineage>
</organism>
<dbReference type="RefSeq" id="YP_009998599.1">
    <property type="nucleotide sequence ID" value="NC_052989.1"/>
</dbReference>
<accession>A0A6M3YNQ4</accession>
<feature type="compositionally biased region" description="Low complexity" evidence="1">
    <location>
        <begin position="7"/>
        <end position="20"/>
    </location>
</feature>
<evidence type="ECO:0000313" key="2">
    <source>
        <dbReference type="EMBL" id="QJI52275.1"/>
    </source>
</evidence>
<sequence length="324" mass="35152">MSDHKTSVASPSATSSQASPDGRLPCDSPGSRTISRCGRVVLRASLSAWLEQASGQEIHVTWLRPFSISSQSVVLQCSSASRLQRQLKKTTGLTLYSLSWKRKVTPAQRMYCQLQASALRTNATDYFSRPFAWTTPSHSDGRRGWSGITANMTGSSLAQQAKMTSWHTAIANDAKGSDYSTSAGRKILKLGGEAKLAIWPTSSATDHKGGYQGGRIRNGKLSVDRLDVAAQLVMPDCPVRITETGEVLTGSSAGMDASGPLNPEHSRWLMGYPAAWGYSKDMVTPSYLKSLPGSSAQLLSQLMRLNEAIYRNRLAWEQFNAISS</sequence>
<feature type="region of interest" description="Disordered" evidence="1">
    <location>
        <begin position="1"/>
        <end position="30"/>
    </location>
</feature>
<protein>
    <submittedName>
        <fullName evidence="2">Uncharacterized protein</fullName>
    </submittedName>
</protein>
<dbReference type="Proteomes" id="UP000502753">
    <property type="component" value="Segment"/>
</dbReference>
<evidence type="ECO:0000313" key="3">
    <source>
        <dbReference type="Proteomes" id="UP000502753"/>
    </source>
</evidence>
<dbReference type="EMBL" id="MT330372">
    <property type="protein sequence ID" value="QJI52275.1"/>
    <property type="molecule type" value="Genomic_DNA"/>
</dbReference>
<proteinExistence type="predicted"/>
<dbReference type="KEGG" id="vg:62681190"/>
<reference evidence="2 3" key="1">
    <citation type="submission" date="2020-04" db="EMBL/GenBank/DDBJ databases">
        <title>Characterization and complete genome analysis of a novel phage JC01 infecting Cronobacter sakazakii.</title>
        <authorList>
            <person name="Jiang J."/>
            <person name="Zhao C."/>
            <person name="Tie D."/>
            <person name="Li Z."/>
        </authorList>
    </citation>
    <scope>NUCLEOTIDE SEQUENCE [LARGE SCALE GENOMIC DNA]</scope>
</reference>
<keyword evidence="3" id="KW-1185">Reference proteome</keyword>
<evidence type="ECO:0000256" key="1">
    <source>
        <dbReference type="SAM" id="MobiDB-lite"/>
    </source>
</evidence>